<evidence type="ECO:0000313" key="4">
    <source>
        <dbReference type="Proteomes" id="UP001189429"/>
    </source>
</evidence>
<feature type="signal peptide" evidence="2">
    <location>
        <begin position="1"/>
        <end position="23"/>
    </location>
</feature>
<sequence>MNYRAMGAPFLCLLAFAKMTTLSISTATGFVGGSIFPMIFAGTCLGMASVDLNPTGPAADSWASIFFCGWPAALAVPCMAAGLPCAFSPAIIGMVVIVLLMMKLQAMAVSHVFVASAVSFTAVCGLGLSQSLVLGRSAVVRHAPAEAGKSRR</sequence>
<keyword evidence="1" id="KW-1133">Transmembrane helix</keyword>
<feature type="transmembrane region" description="Helical" evidence="1">
    <location>
        <begin position="74"/>
        <end position="102"/>
    </location>
</feature>
<evidence type="ECO:0000256" key="1">
    <source>
        <dbReference type="SAM" id="Phobius"/>
    </source>
</evidence>
<keyword evidence="1" id="KW-0812">Transmembrane</keyword>
<accession>A0ABN9T6V2</accession>
<evidence type="ECO:0000256" key="2">
    <source>
        <dbReference type="SAM" id="SignalP"/>
    </source>
</evidence>
<keyword evidence="1" id="KW-0472">Membrane</keyword>
<comment type="caution">
    <text evidence="3">The sequence shown here is derived from an EMBL/GenBank/DDBJ whole genome shotgun (WGS) entry which is preliminary data.</text>
</comment>
<gene>
    <name evidence="3" type="ORF">PCOR1329_LOCUS35987</name>
</gene>
<feature type="transmembrane region" description="Helical" evidence="1">
    <location>
        <begin position="108"/>
        <end position="128"/>
    </location>
</feature>
<evidence type="ECO:0000313" key="3">
    <source>
        <dbReference type="EMBL" id="CAK0840583.1"/>
    </source>
</evidence>
<keyword evidence="2" id="KW-0732">Signal</keyword>
<reference evidence="3" key="1">
    <citation type="submission" date="2023-10" db="EMBL/GenBank/DDBJ databases">
        <authorList>
            <person name="Chen Y."/>
            <person name="Shah S."/>
            <person name="Dougan E. K."/>
            <person name="Thang M."/>
            <person name="Chan C."/>
        </authorList>
    </citation>
    <scope>NUCLEOTIDE SEQUENCE [LARGE SCALE GENOMIC DNA]</scope>
</reference>
<feature type="chain" id="PRO_5047283356" description="H(+)-exporting diphosphatase" evidence="2">
    <location>
        <begin position="24"/>
        <end position="152"/>
    </location>
</feature>
<dbReference type="InterPro" id="IPR014743">
    <property type="entry name" value="Cl-channel_core"/>
</dbReference>
<organism evidence="3 4">
    <name type="scientific">Prorocentrum cordatum</name>
    <dbReference type="NCBI Taxonomy" id="2364126"/>
    <lineage>
        <taxon>Eukaryota</taxon>
        <taxon>Sar</taxon>
        <taxon>Alveolata</taxon>
        <taxon>Dinophyceae</taxon>
        <taxon>Prorocentrales</taxon>
        <taxon>Prorocentraceae</taxon>
        <taxon>Prorocentrum</taxon>
    </lineage>
</organism>
<protein>
    <recommendedName>
        <fullName evidence="5">H(+)-exporting diphosphatase</fullName>
    </recommendedName>
</protein>
<dbReference type="SUPFAM" id="SSF81340">
    <property type="entry name" value="Clc chloride channel"/>
    <property type="match status" value="1"/>
</dbReference>
<keyword evidence="4" id="KW-1185">Reference proteome</keyword>
<dbReference type="Proteomes" id="UP001189429">
    <property type="component" value="Unassembled WGS sequence"/>
</dbReference>
<proteinExistence type="predicted"/>
<dbReference type="EMBL" id="CAUYUJ010014391">
    <property type="protein sequence ID" value="CAK0840583.1"/>
    <property type="molecule type" value="Genomic_DNA"/>
</dbReference>
<evidence type="ECO:0008006" key="5">
    <source>
        <dbReference type="Google" id="ProtNLM"/>
    </source>
</evidence>
<name>A0ABN9T6V2_9DINO</name>